<dbReference type="EMBL" id="CP026100">
    <property type="protein sequence ID" value="AYV44892.1"/>
    <property type="molecule type" value="Genomic_DNA"/>
</dbReference>
<evidence type="ECO:0000313" key="2">
    <source>
        <dbReference type="EMBL" id="AYV44892.1"/>
    </source>
</evidence>
<evidence type="ECO:0000256" key="1">
    <source>
        <dbReference type="SAM" id="Phobius"/>
    </source>
</evidence>
<proteinExistence type="predicted"/>
<feature type="transmembrane region" description="Helical" evidence="1">
    <location>
        <begin position="7"/>
        <end position="31"/>
    </location>
</feature>
<sequence>MNGRTSAGAVLAAIIVGAAVGSVLVSGWLFVPSLFGELPELAPLVAAAGFVVAAPLWVGGLLLVGLPVWTVLHLCGARSRWIGTAAGAVLSLPALVPGLVVWGSALSDEAMGLAVALASQAGTGAVVGWVVVHVAYEREGTLA</sequence>
<dbReference type="Proteomes" id="UP000234483">
    <property type="component" value="Unassembled WGS sequence"/>
</dbReference>
<dbReference type="KEGG" id="cfh:C1707_00670"/>
<dbReference type="EMBL" id="PJRQ01000012">
    <property type="protein sequence ID" value="PLR18103.1"/>
    <property type="molecule type" value="Genomic_DNA"/>
</dbReference>
<gene>
    <name evidence="2" type="ORF">C1707_00670</name>
    <name evidence="3" type="ORF">CFHF_07215</name>
</gene>
<dbReference type="Proteomes" id="UP000281192">
    <property type="component" value="Chromosome"/>
</dbReference>
<keyword evidence="5" id="KW-1185">Reference proteome</keyword>
<keyword evidence="1" id="KW-0472">Membrane</keyword>
<feature type="transmembrane region" description="Helical" evidence="1">
    <location>
        <begin position="43"/>
        <end position="69"/>
    </location>
</feature>
<dbReference type="RefSeq" id="WP_101712335.1">
    <property type="nucleotide sequence ID" value="NZ_CP026100.1"/>
</dbReference>
<keyword evidence="1" id="KW-1133">Transmembrane helix</keyword>
<protein>
    <submittedName>
        <fullName evidence="3">Uncharacterized protein</fullName>
    </submittedName>
</protein>
<dbReference type="AlphaFoldDB" id="A0A2N5CWB9"/>
<reference evidence="3 4" key="1">
    <citation type="submission" date="2017-12" db="EMBL/GenBank/DDBJ databases">
        <title>The genome sequence of Caulobacter flavus CGMCC1 15093.</title>
        <authorList>
            <person name="Gao J."/>
            <person name="Mao X."/>
            <person name="Sun J."/>
        </authorList>
    </citation>
    <scope>NUCLEOTIDE SEQUENCE [LARGE SCALE GENOMIC DNA]</scope>
    <source>
        <strain evidence="3 4">CGMCC1 15093</strain>
    </source>
</reference>
<evidence type="ECO:0000313" key="5">
    <source>
        <dbReference type="Proteomes" id="UP000281192"/>
    </source>
</evidence>
<evidence type="ECO:0000313" key="4">
    <source>
        <dbReference type="Proteomes" id="UP000234483"/>
    </source>
</evidence>
<feature type="transmembrane region" description="Helical" evidence="1">
    <location>
        <begin position="81"/>
        <end position="105"/>
    </location>
</feature>
<accession>A0A2N5CWB9</accession>
<keyword evidence="1" id="KW-0812">Transmembrane</keyword>
<name>A0A2N5CWB9_9CAUL</name>
<feature type="transmembrane region" description="Helical" evidence="1">
    <location>
        <begin position="111"/>
        <end position="136"/>
    </location>
</feature>
<reference evidence="2 5" key="2">
    <citation type="submission" date="2018-01" db="EMBL/GenBank/DDBJ databases">
        <title>Complete genome sequence of Caulobacter flavus RHGG3.</title>
        <authorList>
            <person name="Yang E."/>
        </authorList>
    </citation>
    <scope>NUCLEOTIDE SEQUENCE [LARGE SCALE GENOMIC DNA]</scope>
    <source>
        <strain evidence="2 5">RHGG3</strain>
    </source>
</reference>
<organism evidence="3 4">
    <name type="scientific">Caulobacter flavus</name>
    <dbReference type="NCBI Taxonomy" id="1679497"/>
    <lineage>
        <taxon>Bacteria</taxon>
        <taxon>Pseudomonadati</taxon>
        <taxon>Pseudomonadota</taxon>
        <taxon>Alphaproteobacteria</taxon>
        <taxon>Caulobacterales</taxon>
        <taxon>Caulobacteraceae</taxon>
        <taxon>Caulobacter</taxon>
    </lineage>
</organism>
<evidence type="ECO:0000313" key="3">
    <source>
        <dbReference type="EMBL" id="PLR18103.1"/>
    </source>
</evidence>